<dbReference type="RefSeq" id="WP_094205114.1">
    <property type="nucleotide sequence ID" value="NZ_NDYC01000004.1"/>
</dbReference>
<sequence length="64" mass="7737">MKYKTSEAQRKANEKWKEKNKNLQKKYVLKSNCKRYIKEFAELSDLEELEEMIKNAKKDVDNIP</sequence>
<protein>
    <submittedName>
        <fullName evidence="1">Uncharacterized protein</fullName>
    </submittedName>
</protein>
<proteinExistence type="predicted"/>
<organism evidence="1 2">
    <name type="scientific">Finegoldia magna</name>
    <name type="common">Peptostreptococcus magnus</name>
    <dbReference type="NCBI Taxonomy" id="1260"/>
    <lineage>
        <taxon>Bacteria</taxon>
        <taxon>Bacillati</taxon>
        <taxon>Bacillota</taxon>
        <taxon>Tissierellia</taxon>
        <taxon>Tissierellales</taxon>
        <taxon>Peptoniphilaceae</taxon>
        <taxon>Finegoldia</taxon>
    </lineage>
</organism>
<dbReference type="AlphaFoldDB" id="A0A233V9W4"/>
<accession>A0A233V9W4</accession>
<dbReference type="EMBL" id="NDYC01000004">
    <property type="protein sequence ID" value="OXZ29172.1"/>
    <property type="molecule type" value="Genomic_DNA"/>
</dbReference>
<evidence type="ECO:0000313" key="2">
    <source>
        <dbReference type="Proteomes" id="UP000215413"/>
    </source>
</evidence>
<gene>
    <name evidence="1" type="ORF">B9N49_00690</name>
</gene>
<reference evidence="2" key="1">
    <citation type="submission" date="2017-04" db="EMBL/GenBank/DDBJ databases">
        <title>Finegoldia magna isolated from orthopedic joint implant-associated infections.</title>
        <authorList>
            <person name="Bjorklund S."/>
            <person name="Bruggemann H."/>
            <person name="Jensen A."/>
            <person name="Hellmark B."/>
            <person name="Soderquist B."/>
        </authorList>
    </citation>
    <scope>NUCLEOTIDE SEQUENCE [LARGE SCALE GENOMIC DNA]</scope>
    <source>
        <strain evidence="2">CCUG 54800</strain>
    </source>
</reference>
<name>A0A233V9W4_FINMA</name>
<evidence type="ECO:0000313" key="1">
    <source>
        <dbReference type="EMBL" id="OXZ29172.1"/>
    </source>
</evidence>
<comment type="caution">
    <text evidence="1">The sequence shown here is derived from an EMBL/GenBank/DDBJ whole genome shotgun (WGS) entry which is preliminary data.</text>
</comment>
<dbReference type="Proteomes" id="UP000215413">
    <property type="component" value="Unassembled WGS sequence"/>
</dbReference>